<dbReference type="EMBL" id="AY360386">
    <property type="protein sequence ID" value="AAQ56373.1"/>
    <property type="molecule type" value="Genomic_DNA"/>
</dbReference>
<organism evidence="3">
    <name type="scientific">Oryza sativa subsp. japonica</name>
    <name type="common">Rice</name>
    <dbReference type="NCBI Taxonomy" id="39947"/>
    <lineage>
        <taxon>Eukaryota</taxon>
        <taxon>Viridiplantae</taxon>
        <taxon>Streptophyta</taxon>
        <taxon>Embryophyta</taxon>
        <taxon>Tracheophyta</taxon>
        <taxon>Spermatophyta</taxon>
        <taxon>Magnoliopsida</taxon>
        <taxon>Liliopsida</taxon>
        <taxon>Poales</taxon>
        <taxon>Poaceae</taxon>
        <taxon>BOP clade</taxon>
        <taxon>Oryzoideae</taxon>
        <taxon>Oryzeae</taxon>
        <taxon>Oryzinae</taxon>
        <taxon>Oryza</taxon>
        <taxon>Oryza sativa</taxon>
    </lineage>
</organism>
<evidence type="ECO:0000313" key="3">
    <source>
        <dbReference type="EMBL" id="AAQ56373.1"/>
    </source>
</evidence>
<protein>
    <submittedName>
        <fullName evidence="3">Uncharacterized protein</fullName>
    </submittedName>
</protein>
<evidence type="ECO:0000256" key="2">
    <source>
        <dbReference type="SAM" id="SignalP"/>
    </source>
</evidence>
<dbReference type="AlphaFoldDB" id="Q6UUK7"/>
<feature type="chain" id="PRO_5004281456" evidence="2">
    <location>
        <begin position="18"/>
        <end position="323"/>
    </location>
</feature>
<accession>Q6UUK7</accession>
<proteinExistence type="predicted"/>
<sequence>MGATLLLLCADFSAVAGGRRRPSLPSEPRLAAPAAGSRAPPSRASVRPSAAAAPLAARGLPHHASVAGNPMESTSKCNGAEAAQPLDTKDDVEPFLQAPAVATCIGATGTRPEFGAQQGPGPGINFAPIVTPRLGPGEPVSERGQGRSCPTRPVATPSDEVVSLDDDRQLHRAAGANARESEEEHLYRLGIFRGKDGGVVVNGLDLENPLCSTLVTGFKLLRIVEAEALGAPFIHLLWREALEARLGIGYRRKGQQLLVRGGRRPGLDRGWCSCRRDQVWGKAGLVLRFGRHERNALVLVLLPLLVGDEKLNYLGCHQGPGSR</sequence>
<keyword evidence="2" id="KW-0732">Signal</keyword>
<feature type="compositionally biased region" description="Low complexity" evidence="1">
    <location>
        <begin position="23"/>
        <end position="59"/>
    </location>
</feature>
<name>Q6UUK7_ORYSJ</name>
<evidence type="ECO:0000256" key="1">
    <source>
        <dbReference type="SAM" id="MobiDB-lite"/>
    </source>
</evidence>
<feature type="region of interest" description="Disordered" evidence="1">
    <location>
        <begin position="18"/>
        <end position="83"/>
    </location>
</feature>
<reference evidence="3" key="1">
    <citation type="journal article" date="2004" name="Nat. Genet.">
        <title>Sequencing of a rice centromere uncovers active genes.</title>
        <authorList>
            <person name="Nagaki K."/>
            <person name="Cheng Z."/>
            <person name="Ouyang S."/>
            <person name="Talbert P.B."/>
            <person name="Kim M."/>
            <person name="Jones K.M."/>
            <person name="Henikoff S."/>
            <person name="Buell C.R."/>
            <person name="Jiang J."/>
        </authorList>
    </citation>
    <scope>NUCLEOTIDE SEQUENCE</scope>
</reference>
<feature type="region of interest" description="Disordered" evidence="1">
    <location>
        <begin position="112"/>
        <end position="158"/>
    </location>
</feature>
<gene>
    <name evidence="3" type="ORF">OSJNBa0017M13.15</name>
</gene>
<feature type="signal peptide" evidence="2">
    <location>
        <begin position="1"/>
        <end position="17"/>
    </location>
</feature>